<evidence type="ECO:0000256" key="4">
    <source>
        <dbReference type="SAM" id="Coils"/>
    </source>
</evidence>
<evidence type="ECO:0000256" key="1">
    <source>
        <dbReference type="ARBA" id="ARBA00004186"/>
    </source>
</evidence>
<keyword evidence="2" id="KW-0963">Cytoplasm</keyword>
<sequence>ENLKKRLQELLETSAKREEEVEQKNNELTNLRIHFSKLQEELARKECENEETMKWRTLYEELFNKVRPFQQQLDAFEAEKNALLNERGAAQDELNKLSEAYAKLLGHQNQKQKIKHVVKLKHEKHSTKTGTCKGEV</sequence>
<feature type="coiled-coil region" evidence="4">
    <location>
        <begin position="73"/>
        <end position="100"/>
    </location>
</feature>
<evidence type="ECO:0000259" key="5">
    <source>
        <dbReference type="Pfam" id="PF15908"/>
    </source>
</evidence>
<keyword evidence="4" id="KW-0175">Coiled coil</keyword>
<dbReference type="Pfam" id="PF15908">
    <property type="entry name" value="HMMR_C"/>
    <property type="match status" value="1"/>
</dbReference>
<protein>
    <recommendedName>
        <fullName evidence="5">Hyaluronan-mediated motility receptor C-terminal domain-containing protein</fullName>
    </recommendedName>
</protein>
<organism evidence="6 7">
    <name type="scientific">Staurois parvus</name>
    <dbReference type="NCBI Taxonomy" id="386267"/>
    <lineage>
        <taxon>Eukaryota</taxon>
        <taxon>Metazoa</taxon>
        <taxon>Chordata</taxon>
        <taxon>Craniata</taxon>
        <taxon>Vertebrata</taxon>
        <taxon>Euteleostomi</taxon>
        <taxon>Amphibia</taxon>
        <taxon>Batrachia</taxon>
        <taxon>Anura</taxon>
        <taxon>Neobatrachia</taxon>
        <taxon>Ranoidea</taxon>
        <taxon>Ranidae</taxon>
        <taxon>Staurois</taxon>
    </lineage>
</organism>
<feature type="non-terminal residue" evidence="6">
    <location>
        <position position="1"/>
    </location>
</feature>
<feature type="coiled-coil region" evidence="4">
    <location>
        <begin position="4"/>
        <end position="48"/>
    </location>
</feature>
<dbReference type="PANTHER" id="PTHR18956">
    <property type="entry name" value="HYALURONAN MEDIATED MOTILITY RECEPTOR"/>
    <property type="match status" value="1"/>
</dbReference>
<reference evidence="6" key="1">
    <citation type="submission" date="2023-05" db="EMBL/GenBank/DDBJ databases">
        <authorList>
            <person name="Stuckert A."/>
        </authorList>
    </citation>
    <scope>NUCLEOTIDE SEQUENCE</scope>
</reference>
<dbReference type="PANTHER" id="PTHR18956:SF6">
    <property type="entry name" value="HYALURONAN MEDIATED MOTILITY RECEPTOR"/>
    <property type="match status" value="1"/>
</dbReference>
<dbReference type="InterPro" id="IPR026203">
    <property type="entry name" value="IHABP"/>
</dbReference>
<proteinExistence type="predicted"/>
<comment type="subcellular location">
    <subcellularLocation>
        <location evidence="1">Cytoplasm</location>
        <location evidence="1">Cytoskeleton</location>
        <location evidence="1">Spindle</location>
    </subcellularLocation>
</comment>
<feature type="domain" description="Hyaluronan-mediated motility receptor C-terminal" evidence="5">
    <location>
        <begin position="48"/>
        <end position="129"/>
    </location>
</feature>
<dbReference type="EMBL" id="CATNWA010000296">
    <property type="protein sequence ID" value="CAI9536061.1"/>
    <property type="molecule type" value="Genomic_DNA"/>
</dbReference>
<evidence type="ECO:0000256" key="2">
    <source>
        <dbReference type="ARBA" id="ARBA00022490"/>
    </source>
</evidence>
<keyword evidence="7" id="KW-1185">Reference proteome</keyword>
<dbReference type="Gene3D" id="1.20.120.1490">
    <property type="match status" value="1"/>
</dbReference>
<dbReference type="Proteomes" id="UP001162483">
    <property type="component" value="Unassembled WGS sequence"/>
</dbReference>
<evidence type="ECO:0000256" key="3">
    <source>
        <dbReference type="ARBA" id="ARBA00023212"/>
    </source>
</evidence>
<evidence type="ECO:0000313" key="7">
    <source>
        <dbReference type="Proteomes" id="UP001162483"/>
    </source>
</evidence>
<evidence type="ECO:0000313" key="6">
    <source>
        <dbReference type="EMBL" id="CAI9536061.1"/>
    </source>
</evidence>
<name>A0ABN9AN97_9NEOB</name>
<comment type="caution">
    <text evidence="6">The sequence shown here is derived from an EMBL/GenBank/DDBJ whole genome shotgun (WGS) entry which is preliminary data.</text>
</comment>
<accession>A0ABN9AN97</accession>
<gene>
    <name evidence="6" type="ORF">SPARVUS_LOCUS977187</name>
</gene>
<dbReference type="InterPro" id="IPR031794">
    <property type="entry name" value="HMMR_C"/>
</dbReference>
<keyword evidence="3" id="KW-0206">Cytoskeleton</keyword>